<protein>
    <submittedName>
        <fullName evidence="2">AlNc14C475G11857 protein</fullName>
    </submittedName>
</protein>
<feature type="region of interest" description="Disordered" evidence="1">
    <location>
        <begin position="1"/>
        <end position="28"/>
    </location>
</feature>
<evidence type="ECO:0000256" key="1">
    <source>
        <dbReference type="SAM" id="MobiDB-lite"/>
    </source>
</evidence>
<gene>
    <name evidence="2" type="primary">AlNc14C475G11857</name>
    <name evidence="2" type="ORF">ALNC14_133470</name>
</gene>
<proteinExistence type="predicted"/>
<dbReference type="EMBL" id="FR824516">
    <property type="protein sequence ID" value="CCA27203.1"/>
    <property type="molecule type" value="Genomic_DNA"/>
</dbReference>
<feature type="compositionally biased region" description="Basic and acidic residues" evidence="1">
    <location>
        <begin position="1"/>
        <end position="22"/>
    </location>
</feature>
<sequence length="95" mass="10869">MCLREFAKNNKDQLRDSDRESEISPLMPEQLSRDRLTASVAFVFFTGCKPIRSIHFKSSSNTVQAVFPIIDSAGGTELLIETLWLHRSERHSQFV</sequence>
<accession>F0X0C0</accession>
<reference evidence="2" key="2">
    <citation type="submission" date="2011-02" db="EMBL/GenBank/DDBJ databases">
        <authorList>
            <person name="MacLean D."/>
        </authorList>
    </citation>
    <scope>NUCLEOTIDE SEQUENCE</scope>
</reference>
<name>F0X0C0_9STRA</name>
<reference evidence="2" key="1">
    <citation type="journal article" date="2011" name="PLoS Biol.">
        <title>Gene gain and loss during evolution of obligate parasitism in the white rust pathogen of Arabidopsis thaliana.</title>
        <authorList>
            <person name="Kemen E."/>
            <person name="Gardiner A."/>
            <person name="Schultz-Larsen T."/>
            <person name="Kemen A.C."/>
            <person name="Balmuth A.L."/>
            <person name="Robert-Seilaniantz A."/>
            <person name="Bailey K."/>
            <person name="Holub E."/>
            <person name="Studholme D.J."/>
            <person name="Maclean D."/>
            <person name="Jones J.D."/>
        </authorList>
    </citation>
    <scope>NUCLEOTIDE SEQUENCE</scope>
</reference>
<evidence type="ECO:0000313" key="2">
    <source>
        <dbReference type="EMBL" id="CCA27203.1"/>
    </source>
</evidence>
<dbReference type="HOGENOM" id="CLU_2377147_0_0_1"/>
<organism evidence="2">
    <name type="scientific">Albugo laibachii Nc14</name>
    <dbReference type="NCBI Taxonomy" id="890382"/>
    <lineage>
        <taxon>Eukaryota</taxon>
        <taxon>Sar</taxon>
        <taxon>Stramenopiles</taxon>
        <taxon>Oomycota</taxon>
        <taxon>Peronosporomycetes</taxon>
        <taxon>Albuginales</taxon>
        <taxon>Albuginaceae</taxon>
        <taxon>Albugo</taxon>
    </lineage>
</organism>
<dbReference type="AlphaFoldDB" id="F0X0C0"/>